<evidence type="ECO:0000313" key="10">
    <source>
        <dbReference type="EMBL" id="MDD1794165.1"/>
    </source>
</evidence>
<dbReference type="Pfam" id="PF03737">
    <property type="entry name" value="RraA-like"/>
    <property type="match status" value="1"/>
</dbReference>
<comment type="similarity">
    <text evidence="3 9">Belongs to the class II aldolase/RraA-like family.</text>
</comment>
<dbReference type="EMBL" id="JAJUBC010000014">
    <property type="protein sequence ID" value="MDD1794165.1"/>
    <property type="molecule type" value="Genomic_DNA"/>
</dbReference>
<dbReference type="NCBIfam" id="TIGR01935">
    <property type="entry name" value="NOT-MenG"/>
    <property type="match status" value="1"/>
</dbReference>
<dbReference type="EC" id="4.1.1.112" evidence="9"/>
<dbReference type="RefSeq" id="WP_274164997.1">
    <property type="nucleotide sequence ID" value="NZ_JAJUBC010000014.1"/>
</dbReference>
<keyword evidence="6 9" id="KW-0456">Lyase</keyword>
<protein>
    <recommendedName>
        <fullName evidence="9">4-hydroxy-4-methyl-2-oxoglutarate aldolase</fullName>
        <shortName evidence="9">HMG aldolase</shortName>
        <ecNumber evidence="9">4.1.1.112</ecNumber>
        <ecNumber evidence="9">4.1.3.17</ecNumber>
    </recommendedName>
    <alternativeName>
        <fullName evidence="9">Oxaloacetate decarboxylase</fullName>
    </alternativeName>
</protein>
<dbReference type="Gene3D" id="3.50.30.40">
    <property type="entry name" value="Ribonuclease E inhibitor RraA/RraA-like"/>
    <property type="match status" value="1"/>
</dbReference>
<dbReference type="PANTHER" id="PTHR33254">
    <property type="entry name" value="4-HYDROXY-4-METHYL-2-OXOGLUTARATE ALDOLASE 3-RELATED"/>
    <property type="match status" value="1"/>
</dbReference>
<keyword evidence="11" id="KW-1185">Reference proteome</keyword>
<organism evidence="10 11">
    <name type="scientific">Enterovibrio gelatinilyticus</name>
    <dbReference type="NCBI Taxonomy" id="2899819"/>
    <lineage>
        <taxon>Bacteria</taxon>
        <taxon>Pseudomonadati</taxon>
        <taxon>Pseudomonadota</taxon>
        <taxon>Gammaproteobacteria</taxon>
        <taxon>Vibrionales</taxon>
        <taxon>Vibrionaceae</taxon>
        <taxon>Enterovibrio</taxon>
    </lineage>
</organism>
<comment type="function">
    <text evidence="7 9">Catalyzes the aldol cleavage of 4-hydroxy-4-methyl-2-oxoglutarate (HMG) into 2 molecules of pyruvate. Also contains a secondary oxaloacetate (OAA) decarboxylase activity due to the common pyruvate enolate transition state formed following C-C bond cleavage in the retro-aldol and decarboxylation reactions.</text>
</comment>
<comment type="subunit">
    <text evidence="4 9">Homotrimer.</text>
</comment>
<dbReference type="CDD" id="cd16841">
    <property type="entry name" value="RraA_family"/>
    <property type="match status" value="1"/>
</dbReference>
<dbReference type="NCBIfam" id="NF006875">
    <property type="entry name" value="PRK09372.1"/>
    <property type="match status" value="1"/>
</dbReference>
<sequence>MDDLLPDISDAHGDEVHWIPIQWRDFGGNPAFSGRAETLRCFEDNTKVRDILGKPGQGRVLVVDGHGNLNKALLGDQLAELAVTNGWEGVVVFGAVRDAGALSNMQLGVKALGVCPIKTEKRGAGDENVPLRIHDVPISPGDYVFADLNGVMVSQHPIEFGEHEK</sequence>
<evidence type="ECO:0000256" key="7">
    <source>
        <dbReference type="ARBA" id="ARBA00025046"/>
    </source>
</evidence>
<proteinExistence type="inferred from homology"/>
<comment type="cofactor">
    <cofactor evidence="2 9">
        <name>a divalent metal cation</name>
        <dbReference type="ChEBI" id="CHEBI:60240"/>
    </cofactor>
</comment>
<evidence type="ECO:0000256" key="8">
    <source>
        <dbReference type="ARBA" id="ARBA00047973"/>
    </source>
</evidence>
<dbReference type="InterPro" id="IPR010203">
    <property type="entry name" value="RraA"/>
</dbReference>
<gene>
    <name evidence="10" type="ORF">LRP50_13570</name>
</gene>
<comment type="catalytic activity">
    <reaction evidence="1 9">
        <text>4-hydroxy-4-methyl-2-oxoglutarate = 2 pyruvate</text>
        <dbReference type="Rhea" id="RHEA:22748"/>
        <dbReference type="ChEBI" id="CHEBI:15361"/>
        <dbReference type="ChEBI" id="CHEBI:58276"/>
        <dbReference type="EC" id="4.1.3.17"/>
    </reaction>
</comment>
<accession>A0ABT5R1M1</accession>
<reference evidence="10" key="1">
    <citation type="submission" date="2021-12" db="EMBL/GenBank/DDBJ databases">
        <title>Enterovibrio ZSDZ35 sp. nov. and Enterovibrio ZSDZ42 sp. nov., isolated from coastal seawater in Qingdao.</title>
        <authorList>
            <person name="Zhang P."/>
        </authorList>
    </citation>
    <scope>NUCLEOTIDE SEQUENCE</scope>
    <source>
        <strain evidence="10">ZSDZ42</strain>
    </source>
</reference>
<dbReference type="EC" id="4.1.3.17" evidence="9"/>
<evidence type="ECO:0000313" key="11">
    <source>
        <dbReference type="Proteomes" id="UP001149400"/>
    </source>
</evidence>
<evidence type="ECO:0000256" key="1">
    <source>
        <dbReference type="ARBA" id="ARBA00001342"/>
    </source>
</evidence>
<name>A0ABT5R1M1_9GAMM</name>
<comment type="catalytic activity">
    <reaction evidence="8 9">
        <text>oxaloacetate + H(+) = pyruvate + CO2</text>
        <dbReference type="Rhea" id="RHEA:15641"/>
        <dbReference type="ChEBI" id="CHEBI:15361"/>
        <dbReference type="ChEBI" id="CHEBI:15378"/>
        <dbReference type="ChEBI" id="CHEBI:16452"/>
        <dbReference type="ChEBI" id="CHEBI:16526"/>
        <dbReference type="EC" id="4.1.1.112"/>
    </reaction>
</comment>
<dbReference type="InterPro" id="IPR005493">
    <property type="entry name" value="RraA/RraA-like"/>
</dbReference>
<evidence type="ECO:0000256" key="2">
    <source>
        <dbReference type="ARBA" id="ARBA00001968"/>
    </source>
</evidence>
<evidence type="ECO:0000256" key="4">
    <source>
        <dbReference type="ARBA" id="ARBA00011233"/>
    </source>
</evidence>
<dbReference type="NCBIfam" id="NF009134">
    <property type="entry name" value="PRK12487.1"/>
    <property type="match status" value="1"/>
</dbReference>
<dbReference type="SUPFAM" id="SSF89562">
    <property type="entry name" value="RraA-like"/>
    <property type="match status" value="1"/>
</dbReference>
<comment type="caution">
    <text evidence="10">The sequence shown here is derived from an EMBL/GenBank/DDBJ whole genome shotgun (WGS) entry which is preliminary data.</text>
</comment>
<evidence type="ECO:0000256" key="5">
    <source>
        <dbReference type="ARBA" id="ARBA00022723"/>
    </source>
</evidence>
<evidence type="ECO:0000256" key="6">
    <source>
        <dbReference type="ARBA" id="ARBA00023239"/>
    </source>
</evidence>
<evidence type="ECO:0000256" key="3">
    <source>
        <dbReference type="ARBA" id="ARBA00008621"/>
    </source>
</evidence>
<evidence type="ECO:0000256" key="9">
    <source>
        <dbReference type="RuleBase" id="RU004338"/>
    </source>
</evidence>
<dbReference type="InterPro" id="IPR036704">
    <property type="entry name" value="RraA/RraA-like_sf"/>
</dbReference>
<dbReference type="PANTHER" id="PTHR33254:SF4">
    <property type="entry name" value="4-HYDROXY-4-METHYL-2-OXOGLUTARATE ALDOLASE 3-RELATED"/>
    <property type="match status" value="1"/>
</dbReference>
<keyword evidence="5 9" id="KW-0479">Metal-binding</keyword>
<dbReference type="Proteomes" id="UP001149400">
    <property type="component" value="Unassembled WGS sequence"/>
</dbReference>